<comment type="caution">
    <text evidence="4">The sequence shown here is derived from an EMBL/GenBank/DDBJ whole genome shotgun (WGS) entry which is preliminary data.</text>
</comment>
<proteinExistence type="predicted"/>
<evidence type="ECO:0000256" key="2">
    <source>
        <dbReference type="SAM" id="SignalP"/>
    </source>
</evidence>
<dbReference type="PROSITE" id="PS50853">
    <property type="entry name" value="FN3"/>
    <property type="match status" value="1"/>
</dbReference>
<protein>
    <recommendedName>
        <fullName evidence="3">Fibronectin type-III domain-containing protein</fullName>
    </recommendedName>
</protein>
<dbReference type="InterPro" id="IPR013783">
    <property type="entry name" value="Ig-like_fold"/>
</dbReference>
<feature type="domain" description="Fibronectin type-III" evidence="3">
    <location>
        <begin position="493"/>
        <end position="592"/>
    </location>
</feature>
<evidence type="ECO:0000256" key="1">
    <source>
        <dbReference type="SAM" id="MobiDB-lite"/>
    </source>
</evidence>
<gene>
    <name evidence="4" type="ORF">BSZ36_11265</name>
</gene>
<keyword evidence="2" id="KW-0732">Signal</keyword>
<dbReference type="InterPro" id="IPR003961">
    <property type="entry name" value="FN3_dom"/>
</dbReference>
<organism evidence="4 5">
    <name type="scientific">Rubricoccus marinus</name>
    <dbReference type="NCBI Taxonomy" id="716817"/>
    <lineage>
        <taxon>Bacteria</taxon>
        <taxon>Pseudomonadati</taxon>
        <taxon>Rhodothermota</taxon>
        <taxon>Rhodothermia</taxon>
        <taxon>Rhodothermales</taxon>
        <taxon>Rubricoccaceae</taxon>
        <taxon>Rubricoccus</taxon>
    </lineage>
</organism>
<dbReference type="Gene3D" id="2.60.40.10">
    <property type="entry name" value="Immunoglobulins"/>
    <property type="match status" value="1"/>
</dbReference>
<dbReference type="AlphaFoldDB" id="A0A259U0I7"/>
<dbReference type="OrthoDB" id="9804605at2"/>
<evidence type="ECO:0000313" key="4">
    <source>
        <dbReference type="EMBL" id="OZC03509.1"/>
    </source>
</evidence>
<evidence type="ECO:0000259" key="3">
    <source>
        <dbReference type="PROSITE" id="PS50853"/>
    </source>
</evidence>
<dbReference type="RefSeq" id="WP_094548946.1">
    <property type="nucleotide sequence ID" value="NZ_MQWB01000001.1"/>
</dbReference>
<dbReference type="Proteomes" id="UP000216446">
    <property type="component" value="Unassembled WGS sequence"/>
</dbReference>
<dbReference type="InParanoid" id="A0A259U0I7"/>
<dbReference type="CDD" id="cd00063">
    <property type="entry name" value="FN3"/>
    <property type="match status" value="1"/>
</dbReference>
<evidence type="ECO:0000313" key="5">
    <source>
        <dbReference type="Proteomes" id="UP000216446"/>
    </source>
</evidence>
<accession>A0A259U0I7</accession>
<feature type="signal peptide" evidence="2">
    <location>
        <begin position="1"/>
        <end position="36"/>
    </location>
</feature>
<dbReference type="EMBL" id="MQWB01000001">
    <property type="protein sequence ID" value="OZC03509.1"/>
    <property type="molecule type" value="Genomic_DNA"/>
</dbReference>
<feature type="region of interest" description="Disordered" evidence="1">
    <location>
        <begin position="325"/>
        <end position="349"/>
    </location>
</feature>
<keyword evidence="5" id="KW-1185">Reference proteome</keyword>
<reference evidence="4 5" key="1">
    <citation type="submission" date="2016-11" db="EMBL/GenBank/DDBJ databases">
        <title>Study of marine rhodopsin-containing bacteria.</title>
        <authorList>
            <person name="Yoshizawa S."/>
            <person name="Kumagai Y."/>
            <person name="Kogure K."/>
        </authorList>
    </citation>
    <scope>NUCLEOTIDE SEQUENCE [LARGE SCALE GENOMIC DNA]</scope>
    <source>
        <strain evidence="4 5">SG-29</strain>
    </source>
</reference>
<feature type="compositionally biased region" description="Polar residues" evidence="1">
    <location>
        <begin position="334"/>
        <end position="349"/>
    </location>
</feature>
<name>A0A259U0I7_9BACT</name>
<feature type="chain" id="PRO_5011971903" description="Fibronectin type-III domain-containing protein" evidence="2">
    <location>
        <begin position="37"/>
        <end position="729"/>
    </location>
</feature>
<dbReference type="InterPro" id="IPR036116">
    <property type="entry name" value="FN3_sf"/>
</dbReference>
<sequence>MFSPHRMFLASRFRAFLPPLAVAALLFGLAAGPASAQFPTKWVAGGSFHNWYAASGNEIEEGLIASQQYGMRWPGIYSFTDMQAAKGFWLGAENVVDELGTAYPVRVVHVGPRVTGVGEVFPVRFELVSRYDLPTVLVDGNPSFPSAEMVVDRVDPTMEADIMLVSEVNTLLGVTVTRRVMQFSQEYHDNYHVIEYTFTNTGNVDNDADIELPNQTIEGLRPFYQYRLSVARETRYVIGNATGWGKNTMNDARGDGVRADPADEQFRAQYAWHGKFPAFTAYDNIGGPIFPEALPAANVAPSDTLGRLGASQFVGVVTLHADASATDDSDDAGQPSTTTWIGSDDPINSNNDPFNVTAMQREYNLMASGHRSPRHAWAVEPTGPEGWLAPTNDPSLGTSGGFSFANGYGPYTLAPGESVRIVFAEGAAGLSREANTALGRAWLAADGAPGAPLTYDGETMTKNEWVFTGRDSLFQTFRRAISNYESDFAIPKAPAPPSAFSVASGGDRISLTWEPPADASGLTGYEIYRTASAFDSTYTLVHTASAAETSFDDLTPTRGIQYFYYIQSVADGSSNDGTGQTPTGVPLRSSRYYTQTYDPGFLQRQAGTAMDQIRIVPNPFYLGSARGSETRPQDAVRFFDVGDKLAFYNIPGQCRIDIYTELGELIESIEHTDGSGDEFWYQTTRSRQVIASGVYIAVITVTDDIMDLDTGEMLFEAGDRSIQKFVIIR</sequence>
<dbReference type="SUPFAM" id="SSF49265">
    <property type="entry name" value="Fibronectin type III"/>
    <property type="match status" value="1"/>
</dbReference>